<feature type="non-terminal residue" evidence="1">
    <location>
        <position position="1"/>
    </location>
</feature>
<name>A0ABU3SG79_9HYPH</name>
<protein>
    <submittedName>
        <fullName evidence="1">Uncharacterized protein</fullName>
    </submittedName>
</protein>
<accession>A0ABU3SG79</accession>
<evidence type="ECO:0000313" key="1">
    <source>
        <dbReference type="EMBL" id="MDU0343810.1"/>
    </source>
</evidence>
<comment type="caution">
    <text evidence="1">The sequence shown here is derived from an EMBL/GenBank/DDBJ whole genome shotgun (WGS) entry which is preliminary data.</text>
</comment>
<reference evidence="1 2" key="1">
    <citation type="submission" date="2023-09" db="EMBL/GenBank/DDBJ databases">
        <title>Whole genome shotgun sequencing (WGS) of Bosea sp. ZW T0_25, isolated from stored onions (Allium cepa).</title>
        <authorList>
            <person name="Stoll D.A."/>
            <person name="Huch M."/>
        </authorList>
    </citation>
    <scope>NUCLEOTIDE SEQUENCE [LARGE SCALE GENOMIC DNA]</scope>
    <source>
        <strain evidence="1 2">ZW T0_25</strain>
    </source>
</reference>
<dbReference type="Proteomes" id="UP001254257">
    <property type="component" value="Unassembled WGS sequence"/>
</dbReference>
<organism evidence="1 2">
    <name type="scientific">Bosea rubneri</name>
    <dbReference type="NCBI Taxonomy" id="3075434"/>
    <lineage>
        <taxon>Bacteria</taxon>
        <taxon>Pseudomonadati</taxon>
        <taxon>Pseudomonadota</taxon>
        <taxon>Alphaproteobacteria</taxon>
        <taxon>Hyphomicrobiales</taxon>
        <taxon>Boseaceae</taxon>
        <taxon>Bosea</taxon>
    </lineage>
</organism>
<dbReference type="EMBL" id="JAWDID010000088">
    <property type="protein sequence ID" value="MDU0343810.1"/>
    <property type="molecule type" value="Genomic_DNA"/>
</dbReference>
<sequence>AVGRPVFPTQPVERVAAVLAILAKGGAPLDAEAIALRFRQGLKVRPAIRAVLVSLARVGEVSTADGGRRFGRRFAALG</sequence>
<keyword evidence="2" id="KW-1185">Reference proteome</keyword>
<gene>
    <name evidence="1" type="ORF">RKE40_28345</name>
</gene>
<dbReference type="RefSeq" id="WP_316021507.1">
    <property type="nucleotide sequence ID" value="NZ_JAWDID010000088.1"/>
</dbReference>
<evidence type="ECO:0000313" key="2">
    <source>
        <dbReference type="Proteomes" id="UP001254257"/>
    </source>
</evidence>
<proteinExistence type="predicted"/>